<keyword evidence="1" id="KW-0472">Membrane</keyword>
<keyword evidence="3" id="KW-1185">Reference proteome</keyword>
<evidence type="ECO:0000313" key="3">
    <source>
        <dbReference type="Proteomes" id="UP001596407"/>
    </source>
</evidence>
<protein>
    <recommendedName>
        <fullName evidence="4">Cardiolipin synthase N-terminal domain-containing protein</fullName>
    </recommendedName>
</protein>
<name>A0ABD5WF91_9EURY</name>
<feature type="transmembrane region" description="Helical" evidence="1">
    <location>
        <begin position="6"/>
        <end position="27"/>
    </location>
</feature>
<feature type="transmembrane region" description="Helical" evidence="1">
    <location>
        <begin position="39"/>
        <end position="59"/>
    </location>
</feature>
<evidence type="ECO:0008006" key="4">
    <source>
        <dbReference type="Google" id="ProtNLM"/>
    </source>
</evidence>
<evidence type="ECO:0000256" key="1">
    <source>
        <dbReference type="SAM" id="Phobius"/>
    </source>
</evidence>
<proteinExistence type="predicted"/>
<accession>A0ABD5WF91</accession>
<gene>
    <name evidence="2" type="ORF">ACFQJ6_00730</name>
</gene>
<sequence>MADVPWQVVRIVGTVLLLGPPVAFYVYRDRKRRDESRPLAWALGLGVLGIAGLFLYLHLRGDFTGPERGDTD</sequence>
<dbReference type="EMBL" id="JBHSZH010000001">
    <property type="protein sequence ID" value="MFC7078873.1"/>
    <property type="molecule type" value="Genomic_DNA"/>
</dbReference>
<dbReference type="AlphaFoldDB" id="A0ABD5WF91"/>
<dbReference type="GeneID" id="79305307"/>
<keyword evidence="1" id="KW-1133">Transmembrane helix</keyword>
<comment type="caution">
    <text evidence="2">The sequence shown here is derived from an EMBL/GenBank/DDBJ whole genome shotgun (WGS) entry which is preliminary data.</text>
</comment>
<organism evidence="2 3">
    <name type="scientific">Halorussus caseinilyticus</name>
    <dbReference type="NCBI Taxonomy" id="3034025"/>
    <lineage>
        <taxon>Archaea</taxon>
        <taxon>Methanobacteriati</taxon>
        <taxon>Methanobacteriota</taxon>
        <taxon>Stenosarchaea group</taxon>
        <taxon>Halobacteria</taxon>
        <taxon>Halobacteriales</taxon>
        <taxon>Haladaptataceae</taxon>
        <taxon>Halorussus</taxon>
    </lineage>
</organism>
<dbReference type="RefSeq" id="WP_276282544.1">
    <property type="nucleotide sequence ID" value="NZ_CP119810.1"/>
</dbReference>
<reference evidence="2 3" key="1">
    <citation type="journal article" date="2019" name="Int. J. Syst. Evol. Microbiol.">
        <title>The Global Catalogue of Microorganisms (GCM) 10K type strain sequencing project: providing services to taxonomists for standard genome sequencing and annotation.</title>
        <authorList>
            <consortium name="The Broad Institute Genomics Platform"/>
            <consortium name="The Broad Institute Genome Sequencing Center for Infectious Disease"/>
            <person name="Wu L."/>
            <person name="Ma J."/>
        </authorList>
    </citation>
    <scope>NUCLEOTIDE SEQUENCE [LARGE SCALE GENOMIC DNA]</scope>
    <source>
        <strain evidence="2 3">DT72</strain>
    </source>
</reference>
<dbReference type="Proteomes" id="UP001596407">
    <property type="component" value="Unassembled WGS sequence"/>
</dbReference>
<evidence type="ECO:0000313" key="2">
    <source>
        <dbReference type="EMBL" id="MFC7078873.1"/>
    </source>
</evidence>
<keyword evidence="1" id="KW-0812">Transmembrane</keyword>